<reference evidence="2" key="1">
    <citation type="submission" date="2012-01" db="EMBL/GenBank/DDBJ databases">
        <title>Complete sequence of chromosome of Thermobacillus composti KWC4.</title>
        <authorList>
            <person name="Lucas S."/>
            <person name="Han J."/>
            <person name="Lapidus A."/>
            <person name="Cheng J.-F."/>
            <person name="Goodwin L."/>
            <person name="Pitluck S."/>
            <person name="Peters L."/>
            <person name="Ovchinnikova G."/>
            <person name="Teshima H."/>
            <person name="Detter J.C."/>
            <person name="Han C."/>
            <person name="Tapia R."/>
            <person name="Land M."/>
            <person name="Hauser L."/>
            <person name="Kyrpides N."/>
            <person name="Ivanova N."/>
            <person name="Pagani I."/>
            <person name="Anderson I."/>
            <person name="Woyke T."/>
        </authorList>
    </citation>
    <scope>NUCLEOTIDE SEQUENCE [LARGE SCALE GENOMIC DNA]</scope>
    <source>
        <strain evidence="2">DSM 18247 / JCM 13945 / KWC4</strain>
    </source>
</reference>
<dbReference type="Proteomes" id="UP000010795">
    <property type="component" value="Chromosome"/>
</dbReference>
<dbReference type="AlphaFoldDB" id="L0E7Z2"/>
<dbReference type="OrthoDB" id="2112831at2"/>
<dbReference type="KEGG" id="tco:Theco_0156"/>
<organism evidence="1 2">
    <name type="scientific">Thermobacillus composti (strain DSM 18247 / JCM 13945 / KWC4)</name>
    <dbReference type="NCBI Taxonomy" id="717605"/>
    <lineage>
        <taxon>Bacteria</taxon>
        <taxon>Bacillati</taxon>
        <taxon>Bacillota</taxon>
        <taxon>Bacilli</taxon>
        <taxon>Bacillales</taxon>
        <taxon>Paenibacillaceae</taxon>
        <taxon>Thermobacillus</taxon>
    </lineage>
</organism>
<proteinExistence type="predicted"/>
<sequence>MVPQISIHTQRGLIGVDSEPGRFEIRQRQPEVQVETKRPVIAARNRPGELIIDQTLTHNALNGGKLEAFWLRIYAQYKEVARRNLEKIVMDGNRIGDLRIKQNPIPDIALDEFVEGAPDLQLFGEARPDNTKIEYIPNNPDIQVDPGGVGIDAQIHRPDIRYHRGYVRIYMTQYPKVTIIPPPVIELMA</sequence>
<evidence type="ECO:0000313" key="2">
    <source>
        <dbReference type="Proteomes" id="UP000010795"/>
    </source>
</evidence>
<dbReference type="Pfam" id="PF20074">
    <property type="entry name" value="DUF6470"/>
    <property type="match status" value="1"/>
</dbReference>
<dbReference type="HOGENOM" id="CLU_117584_1_0_9"/>
<dbReference type="EMBL" id="CP003255">
    <property type="protein sequence ID" value="AGA56403.1"/>
    <property type="molecule type" value="Genomic_DNA"/>
</dbReference>
<name>L0E7Z2_THECK</name>
<gene>
    <name evidence="1" type="ordered locus">Theco_0156</name>
</gene>
<dbReference type="RefSeq" id="WP_015253170.1">
    <property type="nucleotide sequence ID" value="NC_019897.1"/>
</dbReference>
<keyword evidence="2" id="KW-1185">Reference proteome</keyword>
<dbReference type="InterPro" id="IPR045527">
    <property type="entry name" value="DUF6470"/>
</dbReference>
<dbReference type="eggNOG" id="ENOG5031RPF">
    <property type="taxonomic scope" value="Bacteria"/>
</dbReference>
<accession>L0E7Z2</accession>
<dbReference type="STRING" id="717605.Theco_0156"/>
<protein>
    <submittedName>
        <fullName evidence="1">Uncharacterized protein</fullName>
    </submittedName>
</protein>
<evidence type="ECO:0000313" key="1">
    <source>
        <dbReference type="EMBL" id="AGA56403.1"/>
    </source>
</evidence>